<dbReference type="SMART" id="SM00829">
    <property type="entry name" value="PKS_ER"/>
    <property type="match status" value="1"/>
</dbReference>
<dbReference type="PANTHER" id="PTHR42940:SF8">
    <property type="entry name" value="VACUOLAR PROTEIN SORTING-ASSOCIATED PROTEIN 11"/>
    <property type="match status" value="1"/>
</dbReference>
<comment type="similarity">
    <text evidence="2">Belongs to the zinc-containing alcohol dehydrogenase family.</text>
</comment>
<keyword evidence="5" id="KW-0560">Oxidoreductase</keyword>
<dbReference type="SUPFAM" id="SSF50129">
    <property type="entry name" value="GroES-like"/>
    <property type="match status" value="1"/>
</dbReference>
<evidence type="ECO:0000259" key="6">
    <source>
        <dbReference type="SMART" id="SM00829"/>
    </source>
</evidence>
<evidence type="ECO:0000256" key="5">
    <source>
        <dbReference type="ARBA" id="ARBA00023002"/>
    </source>
</evidence>
<dbReference type="InterPro" id="IPR013149">
    <property type="entry name" value="ADH-like_C"/>
</dbReference>
<keyword evidence="8" id="KW-1185">Reference proteome</keyword>
<proteinExistence type="inferred from homology"/>
<organism evidence="7 8">
    <name type="scientific">Rhizodiscina lignyota</name>
    <dbReference type="NCBI Taxonomy" id="1504668"/>
    <lineage>
        <taxon>Eukaryota</taxon>
        <taxon>Fungi</taxon>
        <taxon>Dikarya</taxon>
        <taxon>Ascomycota</taxon>
        <taxon>Pezizomycotina</taxon>
        <taxon>Dothideomycetes</taxon>
        <taxon>Pleosporomycetidae</taxon>
        <taxon>Aulographales</taxon>
        <taxon>Rhizodiscinaceae</taxon>
        <taxon>Rhizodiscina</taxon>
    </lineage>
</organism>
<sequence>MAESIPKTMKAAQLIEFKKKYEIREIPVPQLGENDLLLKMGAAGFCHTDYQVWEGVYGSKLPLVPSHEPVGTIVAVGSKVKDPWKVGQRVGSLLFKHQCHHCEGCKATNDVRFCENNETAGLHNDGGMAEYFIADPATTVLLPDSIPFEQAAPLMCAGATVWNGIKAGGAKPSEPVGIIGIGGLGTLAVQFAKAIGHPVVALDNRIEGKDLAQGFPLKADLVLSEFDDHALEKVKKWSGGAGLAAIVVCTDHNSAIQWSTKALRPRGVCVPLGLPVDGWKLDAFDVIFQEKTIKGSLVSTKSETDDMLACVDKFGIRSHITTVPLEKVPDLPQMYMDPHLKGRLVLKF</sequence>
<dbReference type="PANTHER" id="PTHR42940">
    <property type="entry name" value="ALCOHOL DEHYDROGENASE 1-RELATED"/>
    <property type="match status" value="1"/>
</dbReference>
<dbReference type="SUPFAM" id="SSF51735">
    <property type="entry name" value="NAD(P)-binding Rossmann-fold domains"/>
    <property type="match status" value="1"/>
</dbReference>
<dbReference type="Pfam" id="PF08240">
    <property type="entry name" value="ADH_N"/>
    <property type="match status" value="1"/>
</dbReference>
<dbReference type="EMBL" id="ML978133">
    <property type="protein sequence ID" value="KAF2094850.1"/>
    <property type="molecule type" value="Genomic_DNA"/>
</dbReference>
<dbReference type="GO" id="GO:0005737">
    <property type="term" value="C:cytoplasm"/>
    <property type="evidence" value="ECO:0007669"/>
    <property type="project" value="TreeGrafter"/>
</dbReference>
<dbReference type="GO" id="GO:0004022">
    <property type="term" value="F:alcohol dehydrogenase (NAD+) activity"/>
    <property type="evidence" value="ECO:0007669"/>
    <property type="project" value="TreeGrafter"/>
</dbReference>
<comment type="cofactor">
    <cofactor evidence="1">
        <name>Zn(2+)</name>
        <dbReference type="ChEBI" id="CHEBI:29105"/>
    </cofactor>
</comment>
<gene>
    <name evidence="7" type="ORF">NA57DRAFT_45622</name>
</gene>
<evidence type="ECO:0000256" key="1">
    <source>
        <dbReference type="ARBA" id="ARBA00001947"/>
    </source>
</evidence>
<feature type="domain" description="Enoyl reductase (ER)" evidence="6">
    <location>
        <begin position="10"/>
        <end position="346"/>
    </location>
</feature>
<protein>
    <submittedName>
        <fullName evidence="7">Alcohol dehydrogenase GroES-like domain-containing protein</fullName>
    </submittedName>
</protein>
<dbReference type="Pfam" id="PF00107">
    <property type="entry name" value="ADH_zinc_N"/>
    <property type="match status" value="1"/>
</dbReference>
<evidence type="ECO:0000256" key="2">
    <source>
        <dbReference type="ARBA" id="ARBA00008072"/>
    </source>
</evidence>
<accession>A0A9P4I4J3</accession>
<comment type="caution">
    <text evidence="7">The sequence shown here is derived from an EMBL/GenBank/DDBJ whole genome shotgun (WGS) entry which is preliminary data.</text>
</comment>
<reference evidence="7" key="1">
    <citation type="journal article" date="2020" name="Stud. Mycol.">
        <title>101 Dothideomycetes genomes: a test case for predicting lifestyles and emergence of pathogens.</title>
        <authorList>
            <person name="Haridas S."/>
            <person name="Albert R."/>
            <person name="Binder M."/>
            <person name="Bloem J."/>
            <person name="Labutti K."/>
            <person name="Salamov A."/>
            <person name="Andreopoulos B."/>
            <person name="Baker S."/>
            <person name="Barry K."/>
            <person name="Bills G."/>
            <person name="Bluhm B."/>
            <person name="Cannon C."/>
            <person name="Castanera R."/>
            <person name="Culley D."/>
            <person name="Daum C."/>
            <person name="Ezra D."/>
            <person name="Gonzalez J."/>
            <person name="Henrissat B."/>
            <person name="Kuo A."/>
            <person name="Liang C."/>
            <person name="Lipzen A."/>
            <person name="Lutzoni F."/>
            <person name="Magnuson J."/>
            <person name="Mondo S."/>
            <person name="Nolan M."/>
            <person name="Ohm R."/>
            <person name="Pangilinan J."/>
            <person name="Park H.-J."/>
            <person name="Ramirez L."/>
            <person name="Alfaro M."/>
            <person name="Sun H."/>
            <person name="Tritt A."/>
            <person name="Yoshinaga Y."/>
            <person name="Zwiers L.-H."/>
            <person name="Turgeon B."/>
            <person name="Goodwin S."/>
            <person name="Spatafora J."/>
            <person name="Crous P."/>
            <person name="Grigoriev I."/>
        </authorList>
    </citation>
    <scope>NUCLEOTIDE SEQUENCE</scope>
    <source>
        <strain evidence="7">CBS 133067</strain>
    </source>
</reference>
<dbReference type="AlphaFoldDB" id="A0A9P4I4J3"/>
<dbReference type="OrthoDB" id="1879366at2759"/>
<evidence type="ECO:0000313" key="8">
    <source>
        <dbReference type="Proteomes" id="UP000799772"/>
    </source>
</evidence>
<evidence type="ECO:0000256" key="4">
    <source>
        <dbReference type="ARBA" id="ARBA00022833"/>
    </source>
</evidence>
<dbReference type="CDD" id="cd08297">
    <property type="entry name" value="CAD3"/>
    <property type="match status" value="1"/>
</dbReference>
<dbReference type="GO" id="GO:0046872">
    <property type="term" value="F:metal ion binding"/>
    <property type="evidence" value="ECO:0007669"/>
    <property type="project" value="UniProtKB-KW"/>
</dbReference>
<evidence type="ECO:0000313" key="7">
    <source>
        <dbReference type="EMBL" id="KAF2094850.1"/>
    </source>
</evidence>
<dbReference type="Gene3D" id="3.40.50.720">
    <property type="entry name" value="NAD(P)-binding Rossmann-like Domain"/>
    <property type="match status" value="1"/>
</dbReference>
<dbReference type="InterPro" id="IPR020843">
    <property type="entry name" value="ER"/>
</dbReference>
<name>A0A9P4I4J3_9PEZI</name>
<keyword evidence="4" id="KW-0862">Zinc</keyword>
<keyword evidence="3" id="KW-0479">Metal-binding</keyword>
<dbReference type="InterPro" id="IPR013154">
    <property type="entry name" value="ADH-like_N"/>
</dbReference>
<dbReference type="InterPro" id="IPR036291">
    <property type="entry name" value="NAD(P)-bd_dom_sf"/>
</dbReference>
<dbReference type="InterPro" id="IPR011032">
    <property type="entry name" value="GroES-like_sf"/>
</dbReference>
<dbReference type="Proteomes" id="UP000799772">
    <property type="component" value="Unassembled WGS sequence"/>
</dbReference>
<evidence type="ECO:0000256" key="3">
    <source>
        <dbReference type="ARBA" id="ARBA00022723"/>
    </source>
</evidence>
<dbReference type="Gene3D" id="3.90.180.10">
    <property type="entry name" value="Medium-chain alcohol dehydrogenases, catalytic domain"/>
    <property type="match status" value="1"/>
</dbReference>